<evidence type="ECO:0000313" key="11">
    <source>
        <dbReference type="Proteomes" id="UP000266273"/>
    </source>
</evidence>
<evidence type="ECO:0000256" key="6">
    <source>
        <dbReference type="SAM" id="Coils"/>
    </source>
</evidence>
<feature type="domain" description="RecJ OB" evidence="9">
    <location>
        <begin position="489"/>
        <end position="598"/>
    </location>
</feature>
<keyword evidence="4" id="KW-0378">Hydrolase</keyword>
<evidence type="ECO:0000256" key="4">
    <source>
        <dbReference type="ARBA" id="ARBA00022801"/>
    </source>
</evidence>
<dbReference type="InterPro" id="IPR003156">
    <property type="entry name" value="DHHA1_dom"/>
</dbReference>
<dbReference type="InterPro" id="IPR051673">
    <property type="entry name" value="SSDNA_exonuclease_RecJ"/>
</dbReference>
<comment type="caution">
    <text evidence="10">The sequence shown here is derived from an EMBL/GenBank/DDBJ whole genome shotgun (WGS) entry which is preliminary data.</text>
</comment>
<sequence>MAIAPTPPISDEPESAFLSITKSVRGLRWIDRLTPDKSALATAISQRHDLPELLGRVLAARGAVLEDIDTWLNPTLRDLLPDPASLRDMETGAARVAEAIRRGEAVAVFGDYDVDGAASSALLARFLRAHGLEARIYIPDRLSEGYGPNVAAMEALAREAKLILTVDCGTLSHEPIAAAVTLGADVVVVDHHQADETLPPAHAVINPNREDDLSGQGHLAGAGVTFLLLVETARQLRAAGQDAGPDLRGLLDLVALATVCDVVPLTGVNRALVAQGLKVMRRRRNPGLTALADAAGLNKPPEPYHLGYLLGPRINAGGRIGDAGLGARLLASDDASEAAEIAARLDTLNAERREMEARALEEAVAAAEAMLEAQPDTAVLLLGSADWHKGLIGLVAARLVERFQRPSFVFAWDDAAGTGTGSGRSLPGVDLGRAVRAAVSNGFALQGGGHEMAAGITIARDGLDSLRAFFDDALGSDAMRARAEAGLKIDGALSPRAATAELIDQIERAGPFGAGNPSPRFVFPSQRLSFVKQVGENHVRCSLRGSDGGSIGAVAFRVVGTPLGDYLLSQPDAPVHIAGRLQRDFWNGRERIEVLIEDAAPAKRP</sequence>
<evidence type="ECO:0000256" key="3">
    <source>
        <dbReference type="ARBA" id="ARBA00022722"/>
    </source>
</evidence>
<evidence type="ECO:0000259" key="8">
    <source>
        <dbReference type="Pfam" id="PF02272"/>
    </source>
</evidence>
<evidence type="ECO:0000259" key="7">
    <source>
        <dbReference type="Pfam" id="PF01368"/>
    </source>
</evidence>
<dbReference type="InterPro" id="IPR041122">
    <property type="entry name" value="RecJ_OB"/>
</dbReference>
<dbReference type="NCBIfam" id="TIGR00644">
    <property type="entry name" value="recJ"/>
    <property type="match status" value="1"/>
</dbReference>
<comment type="similarity">
    <text evidence="1">Belongs to the RecJ family.</text>
</comment>
<name>A0A397PG59_9HYPH</name>
<dbReference type="InterPro" id="IPR038763">
    <property type="entry name" value="DHH_sf"/>
</dbReference>
<dbReference type="AlphaFoldDB" id="A0A397PG59"/>
<dbReference type="EMBL" id="QXDF01000003">
    <property type="protein sequence ID" value="RIA47443.1"/>
    <property type="molecule type" value="Genomic_DNA"/>
</dbReference>
<organism evidence="10 11">
    <name type="scientific">Dichotomicrobium thermohalophilum</name>
    <dbReference type="NCBI Taxonomy" id="933063"/>
    <lineage>
        <taxon>Bacteria</taxon>
        <taxon>Pseudomonadati</taxon>
        <taxon>Pseudomonadota</taxon>
        <taxon>Alphaproteobacteria</taxon>
        <taxon>Hyphomicrobiales</taxon>
        <taxon>Hyphomicrobiaceae</taxon>
        <taxon>Dichotomicrobium</taxon>
    </lineage>
</organism>
<evidence type="ECO:0000256" key="5">
    <source>
        <dbReference type="ARBA" id="ARBA00022839"/>
    </source>
</evidence>
<dbReference type="Gene3D" id="3.10.310.30">
    <property type="match status" value="1"/>
</dbReference>
<dbReference type="GO" id="GO:0008409">
    <property type="term" value="F:5'-3' exonuclease activity"/>
    <property type="evidence" value="ECO:0007669"/>
    <property type="project" value="InterPro"/>
</dbReference>
<dbReference type="GO" id="GO:0006281">
    <property type="term" value="P:DNA repair"/>
    <property type="evidence" value="ECO:0007669"/>
    <property type="project" value="InterPro"/>
</dbReference>
<dbReference type="PANTHER" id="PTHR30255:SF2">
    <property type="entry name" value="SINGLE-STRANDED-DNA-SPECIFIC EXONUCLEASE RECJ"/>
    <property type="match status" value="1"/>
</dbReference>
<dbReference type="Pfam" id="PF17768">
    <property type="entry name" value="RecJ_OB"/>
    <property type="match status" value="1"/>
</dbReference>
<dbReference type="Proteomes" id="UP000266273">
    <property type="component" value="Unassembled WGS sequence"/>
</dbReference>
<dbReference type="GO" id="GO:0006310">
    <property type="term" value="P:DNA recombination"/>
    <property type="evidence" value="ECO:0007669"/>
    <property type="project" value="InterPro"/>
</dbReference>
<evidence type="ECO:0000256" key="1">
    <source>
        <dbReference type="ARBA" id="ARBA00005915"/>
    </source>
</evidence>
<dbReference type="RefSeq" id="WP_119062311.1">
    <property type="nucleotide sequence ID" value="NZ_QXDF01000003.1"/>
</dbReference>
<dbReference type="GO" id="GO:0003676">
    <property type="term" value="F:nucleic acid binding"/>
    <property type="evidence" value="ECO:0007669"/>
    <property type="project" value="InterPro"/>
</dbReference>
<feature type="domain" description="DDH" evidence="7">
    <location>
        <begin position="106"/>
        <end position="258"/>
    </location>
</feature>
<keyword evidence="11" id="KW-1185">Reference proteome</keyword>
<dbReference type="Pfam" id="PF01368">
    <property type="entry name" value="DHH"/>
    <property type="match status" value="1"/>
</dbReference>
<dbReference type="OrthoDB" id="9809852at2"/>
<evidence type="ECO:0000313" key="10">
    <source>
        <dbReference type="EMBL" id="RIA47443.1"/>
    </source>
</evidence>
<keyword evidence="3" id="KW-0540">Nuclease</keyword>
<dbReference type="PANTHER" id="PTHR30255">
    <property type="entry name" value="SINGLE-STRANDED-DNA-SPECIFIC EXONUCLEASE RECJ"/>
    <property type="match status" value="1"/>
</dbReference>
<feature type="coiled-coil region" evidence="6">
    <location>
        <begin position="338"/>
        <end position="370"/>
    </location>
</feature>
<gene>
    <name evidence="10" type="ORF">BXY53_2522</name>
</gene>
<dbReference type="SUPFAM" id="SSF64182">
    <property type="entry name" value="DHH phosphoesterases"/>
    <property type="match status" value="1"/>
</dbReference>
<evidence type="ECO:0000256" key="2">
    <source>
        <dbReference type="ARBA" id="ARBA00019841"/>
    </source>
</evidence>
<reference evidence="10 11" key="1">
    <citation type="submission" date="2018-08" db="EMBL/GenBank/DDBJ databases">
        <title>Genomic Encyclopedia of Archaeal and Bacterial Type Strains, Phase II (KMG-II): from individual species to whole genera.</title>
        <authorList>
            <person name="Goeker M."/>
        </authorList>
    </citation>
    <scope>NUCLEOTIDE SEQUENCE [LARGE SCALE GENOMIC DNA]</scope>
    <source>
        <strain evidence="10 11">DSM 5002</strain>
    </source>
</reference>
<keyword evidence="5 10" id="KW-0269">Exonuclease</keyword>
<keyword evidence="6" id="KW-0175">Coiled coil</keyword>
<accession>A0A397PG59</accession>
<protein>
    <recommendedName>
        <fullName evidence="2">Single-stranded-DNA-specific exonuclease RecJ</fullName>
    </recommendedName>
</protein>
<proteinExistence type="inferred from homology"/>
<dbReference type="Pfam" id="PF02272">
    <property type="entry name" value="DHHA1"/>
    <property type="match status" value="1"/>
</dbReference>
<dbReference type="InterPro" id="IPR001667">
    <property type="entry name" value="DDH_dom"/>
</dbReference>
<dbReference type="Gene3D" id="3.90.1640.30">
    <property type="match status" value="1"/>
</dbReference>
<evidence type="ECO:0000259" key="9">
    <source>
        <dbReference type="Pfam" id="PF17768"/>
    </source>
</evidence>
<feature type="domain" description="DHHA1" evidence="8">
    <location>
        <begin position="381"/>
        <end position="474"/>
    </location>
</feature>
<dbReference type="InterPro" id="IPR004610">
    <property type="entry name" value="RecJ"/>
</dbReference>